<dbReference type="InterPro" id="IPR020795">
    <property type="entry name" value="ORC3"/>
</dbReference>
<reference evidence="9" key="3">
    <citation type="submission" date="2025-08" db="UniProtKB">
        <authorList>
            <consortium name="RefSeq"/>
        </authorList>
    </citation>
    <scope>IDENTIFICATION</scope>
    <source>
        <strain evidence="9">CBS 342.82</strain>
    </source>
</reference>
<gene>
    <name evidence="9" type="ORF">K489DRAFT_325844</name>
</gene>
<dbReference type="RefSeq" id="XP_033456431.1">
    <property type="nucleotide sequence ID" value="XM_033601857.1"/>
</dbReference>
<proteinExistence type="inferred from homology"/>
<evidence type="ECO:0000256" key="1">
    <source>
        <dbReference type="ARBA" id="ARBA00004123"/>
    </source>
</evidence>
<dbReference type="AlphaFoldDB" id="A0A6J3LUD5"/>
<dbReference type="GO" id="GO:0005656">
    <property type="term" value="C:nuclear pre-replicative complex"/>
    <property type="evidence" value="ECO:0007669"/>
    <property type="project" value="TreeGrafter"/>
</dbReference>
<keyword evidence="5" id="KW-0539">Nucleus</keyword>
<dbReference type="Pfam" id="PF18137">
    <property type="entry name" value="WHD_ORC"/>
    <property type="match status" value="1"/>
</dbReference>
<feature type="domain" description="Origin recognition complex subunit 3 winged helix C-terminal" evidence="7">
    <location>
        <begin position="558"/>
        <end position="637"/>
    </location>
</feature>
<evidence type="ECO:0000313" key="8">
    <source>
        <dbReference type="Proteomes" id="UP000504637"/>
    </source>
</evidence>
<keyword evidence="8" id="KW-1185">Reference proteome</keyword>
<dbReference type="GeneID" id="54359657"/>
<dbReference type="Pfam" id="PF07034">
    <property type="entry name" value="ORC3_N"/>
    <property type="match status" value="1"/>
</dbReference>
<protein>
    <recommendedName>
        <fullName evidence="10">Origin recognition complex subunit</fullName>
    </recommendedName>
</protein>
<dbReference type="GO" id="GO:0003688">
    <property type="term" value="F:DNA replication origin binding"/>
    <property type="evidence" value="ECO:0007669"/>
    <property type="project" value="TreeGrafter"/>
</dbReference>
<evidence type="ECO:0000256" key="2">
    <source>
        <dbReference type="ARBA" id="ARBA00010977"/>
    </source>
</evidence>
<comment type="subcellular location">
    <subcellularLocation>
        <location evidence="1">Nucleus</location>
    </subcellularLocation>
</comment>
<evidence type="ECO:0000256" key="5">
    <source>
        <dbReference type="ARBA" id="ARBA00023242"/>
    </source>
</evidence>
<dbReference type="GO" id="GO:0006270">
    <property type="term" value="P:DNA replication initiation"/>
    <property type="evidence" value="ECO:0007669"/>
    <property type="project" value="TreeGrafter"/>
</dbReference>
<evidence type="ECO:0000259" key="6">
    <source>
        <dbReference type="Pfam" id="PF07034"/>
    </source>
</evidence>
<dbReference type="GO" id="GO:0031261">
    <property type="term" value="C:DNA replication preinitiation complex"/>
    <property type="evidence" value="ECO:0007669"/>
    <property type="project" value="TreeGrafter"/>
</dbReference>
<dbReference type="PANTHER" id="PTHR12748">
    <property type="entry name" value="ORIGIN RECOGNITION COMPLEX SUBUNIT 3"/>
    <property type="match status" value="1"/>
</dbReference>
<evidence type="ECO:0000256" key="4">
    <source>
        <dbReference type="ARBA" id="ARBA00023125"/>
    </source>
</evidence>
<evidence type="ECO:0000256" key="3">
    <source>
        <dbReference type="ARBA" id="ARBA00022705"/>
    </source>
</evidence>
<keyword evidence="3" id="KW-0235">DNA replication</keyword>
<name>A0A6J3LUD5_9PEZI</name>
<dbReference type="CDD" id="cd20704">
    <property type="entry name" value="Orc3"/>
    <property type="match status" value="2"/>
</dbReference>
<evidence type="ECO:0008006" key="10">
    <source>
        <dbReference type="Google" id="ProtNLM"/>
    </source>
</evidence>
<dbReference type="InterPro" id="IPR045667">
    <property type="entry name" value="ORC3_N"/>
</dbReference>
<comment type="similarity">
    <text evidence="2">Belongs to the ORC3 family.</text>
</comment>
<dbReference type="PANTHER" id="PTHR12748:SF0">
    <property type="entry name" value="ORIGIN RECOGNITION COMPLEX SUBUNIT 3"/>
    <property type="match status" value="1"/>
</dbReference>
<accession>A0A6J3LUD5</accession>
<dbReference type="Proteomes" id="UP000504637">
    <property type="component" value="Unplaced"/>
</dbReference>
<dbReference type="OrthoDB" id="10265211at2759"/>
<feature type="domain" description="Origin recognition complex subunit 3 N-terminal" evidence="6">
    <location>
        <begin position="21"/>
        <end position="308"/>
    </location>
</feature>
<evidence type="ECO:0000259" key="7">
    <source>
        <dbReference type="Pfam" id="PF18137"/>
    </source>
</evidence>
<evidence type="ECO:0000313" key="9">
    <source>
        <dbReference type="RefSeq" id="XP_033456431.1"/>
    </source>
</evidence>
<dbReference type="GO" id="GO:0005664">
    <property type="term" value="C:nuclear origin of replication recognition complex"/>
    <property type="evidence" value="ECO:0007669"/>
    <property type="project" value="InterPro"/>
</dbReference>
<sequence length="674" mass="75664">MEYEKCYVFEPKDAFPSKRRRIQPTGLQASWPRRRMAYESAWSAVQNEIDLRLSSLNATTLEEIAQFLDELLTDPPAGRTPAGFALTGPNSTLYSALASQPFVGASAEARRLYVPIASTVGNNLKGILKYIIHKATSRTYDDDDFDEIDNRASMRKEPRYLNYDLQILHNYVREHEIKQVIIALEDTEAFDSHLLSDLIELLTCWQDRFSIVLLFNVATSISFLQQRLPQAAVRCLAGRAFDSALLVDEVEQVMEVVTSSSNRLWLGPSISSLLLERQRDYTQSIDTIVEAVRYGYMSHYYANALSIFLSSPSLEDVPSDHFEALRNVASFRSFADSLLEAGDVEQLRNLLVSDEAMFDLTMSAIAEGKLAISRIIHATEVIRCVQAGLGDAHITPKTSLYMQAISGKLRRSPMVRGLLLSTRKTASDAVLELMRNLVRLEIPSDVKLRGLEIHARLEELVKSNTVDGQASQPLRSADDVKHSTLRTTVVAQKVELSKQKSALSEQDAAYTTLLREFTDFLEEYLDSALVSPKELLMHEIFLYDLRSPHREVLTPRPRHAIERALTAPHDYLDCDCCCPDPDGAATPREHGGNEISLTSSQPATALLYQLYLESGSLINASDFWQAFRAIADDADDQRATALFQRGLAELRCLGVIKSTRRRIDHLSKVAWRGL</sequence>
<dbReference type="InterPro" id="IPR040855">
    <property type="entry name" value="ORC_WH_C"/>
</dbReference>
<reference evidence="9" key="1">
    <citation type="submission" date="2020-01" db="EMBL/GenBank/DDBJ databases">
        <authorList>
            <consortium name="DOE Joint Genome Institute"/>
            <person name="Haridas S."/>
            <person name="Albert R."/>
            <person name="Binder M."/>
            <person name="Bloem J."/>
            <person name="Labutti K."/>
            <person name="Salamov A."/>
            <person name="Andreopoulos B."/>
            <person name="Baker S.E."/>
            <person name="Barry K."/>
            <person name="Bills G."/>
            <person name="Bluhm B.H."/>
            <person name="Cannon C."/>
            <person name="Castanera R."/>
            <person name="Culley D.E."/>
            <person name="Daum C."/>
            <person name="Ezra D."/>
            <person name="Gonzalez J.B."/>
            <person name="Henrissat B."/>
            <person name="Kuo A."/>
            <person name="Liang C."/>
            <person name="Lipzen A."/>
            <person name="Lutzoni F."/>
            <person name="Magnuson J."/>
            <person name="Mondo S."/>
            <person name="Nolan M."/>
            <person name="Ohm R."/>
            <person name="Pangilinan J."/>
            <person name="Park H.-J."/>
            <person name="Ramirez L."/>
            <person name="Alfaro M."/>
            <person name="Sun H."/>
            <person name="Tritt A."/>
            <person name="Yoshinaga Y."/>
            <person name="Zwiers L.-H."/>
            <person name="Turgeon B.G."/>
            <person name="Goodwin S.B."/>
            <person name="Spatafora J.W."/>
            <person name="Crous P.W."/>
            <person name="Grigoriev I.V."/>
        </authorList>
    </citation>
    <scope>NUCLEOTIDE SEQUENCE</scope>
    <source>
        <strain evidence="9">CBS 342.82</strain>
    </source>
</reference>
<organism evidence="9">
    <name type="scientific">Dissoconium aciculare CBS 342.82</name>
    <dbReference type="NCBI Taxonomy" id="1314786"/>
    <lineage>
        <taxon>Eukaryota</taxon>
        <taxon>Fungi</taxon>
        <taxon>Dikarya</taxon>
        <taxon>Ascomycota</taxon>
        <taxon>Pezizomycotina</taxon>
        <taxon>Dothideomycetes</taxon>
        <taxon>Dothideomycetidae</taxon>
        <taxon>Mycosphaerellales</taxon>
        <taxon>Dissoconiaceae</taxon>
        <taxon>Dissoconium</taxon>
    </lineage>
</organism>
<keyword evidence="4" id="KW-0238">DNA-binding</keyword>
<reference evidence="9" key="2">
    <citation type="submission" date="2020-04" db="EMBL/GenBank/DDBJ databases">
        <authorList>
            <consortium name="NCBI Genome Project"/>
        </authorList>
    </citation>
    <scope>NUCLEOTIDE SEQUENCE</scope>
    <source>
        <strain evidence="9">CBS 342.82</strain>
    </source>
</reference>